<keyword evidence="23" id="KW-1185">Reference proteome</keyword>
<protein>
    <recommendedName>
        <fullName evidence="15">Peptide hydrolase</fullName>
        <ecNumber evidence="15">3.4.-.-</ecNumber>
    </recommendedName>
</protein>
<dbReference type="FunFam" id="3.40.630.10:FF:000057">
    <property type="entry name" value="Vacuolar membrane protease"/>
    <property type="match status" value="1"/>
</dbReference>
<reference evidence="22" key="4">
    <citation type="journal article" date="2015" name="G3 (Bethesda)">
        <title>Genome sequences of three phytopathogenic species of the Magnaporthaceae family of fungi.</title>
        <authorList>
            <person name="Okagaki L.H."/>
            <person name="Nunes C.C."/>
            <person name="Sailsbery J."/>
            <person name="Clay B."/>
            <person name="Brown D."/>
            <person name="John T."/>
            <person name="Oh Y."/>
            <person name="Young N."/>
            <person name="Fitzgerald M."/>
            <person name="Haas B.J."/>
            <person name="Zeng Q."/>
            <person name="Young S."/>
            <person name="Adiconis X."/>
            <person name="Fan L."/>
            <person name="Levin J.Z."/>
            <person name="Mitchell T.K."/>
            <person name="Okubara P.A."/>
            <person name="Farman M.L."/>
            <person name="Kohn L.M."/>
            <person name="Birren B."/>
            <person name="Ma L.-J."/>
            <person name="Dean R.A."/>
        </authorList>
    </citation>
    <scope>NUCLEOTIDE SEQUENCE</scope>
    <source>
        <strain evidence="22">R3-111a-1</strain>
    </source>
</reference>
<evidence type="ECO:0000256" key="2">
    <source>
        <dbReference type="ARBA" id="ARBA00003273"/>
    </source>
</evidence>
<dbReference type="InterPro" id="IPR048024">
    <property type="entry name" value="Fxna-like_M28_dom"/>
</dbReference>
<feature type="compositionally biased region" description="Acidic residues" evidence="16">
    <location>
        <begin position="601"/>
        <end position="610"/>
    </location>
</feature>
<keyword evidence="12" id="KW-0482">Metalloprotease</keyword>
<comment type="similarity">
    <text evidence="4 15">Belongs to the peptidase M28 family.</text>
</comment>
<comment type="cofactor">
    <cofactor evidence="1">
        <name>Zn(2+)</name>
        <dbReference type="ChEBI" id="CHEBI:29105"/>
    </cofactor>
</comment>
<dbReference type="EMBL" id="GL385400">
    <property type="protein sequence ID" value="EJT71601.1"/>
    <property type="molecule type" value="Genomic_DNA"/>
</dbReference>
<feature type="transmembrane region" description="Helical" evidence="17">
    <location>
        <begin position="12"/>
        <end position="30"/>
    </location>
</feature>
<keyword evidence="14" id="KW-0325">Glycoprotein</keyword>
<dbReference type="CDD" id="cd03875">
    <property type="entry name" value="M28_Fxna_like"/>
    <property type="match status" value="1"/>
</dbReference>
<reference evidence="22" key="5">
    <citation type="submission" date="2018-04" db="UniProtKB">
        <authorList>
            <consortium name="EnsemblFungi"/>
        </authorList>
    </citation>
    <scope>IDENTIFICATION</scope>
    <source>
        <strain evidence="22">R3-111a-1</strain>
    </source>
</reference>
<dbReference type="AlphaFoldDB" id="J3PBI4"/>
<dbReference type="eggNOG" id="KOG2194">
    <property type="taxonomic scope" value="Eukaryota"/>
</dbReference>
<feature type="region of interest" description="Disordered" evidence="16">
    <location>
        <begin position="576"/>
        <end position="623"/>
    </location>
</feature>
<evidence type="ECO:0000313" key="23">
    <source>
        <dbReference type="Proteomes" id="UP000006039"/>
    </source>
</evidence>
<dbReference type="InterPro" id="IPR045175">
    <property type="entry name" value="M28_fam"/>
</dbReference>
<feature type="transmembrane region" description="Helical" evidence="17">
    <location>
        <begin position="740"/>
        <end position="757"/>
    </location>
</feature>
<feature type="transmembrane region" description="Helical" evidence="17">
    <location>
        <begin position="376"/>
        <end position="398"/>
    </location>
</feature>
<keyword evidence="7 17" id="KW-0812">Transmembrane</keyword>
<accession>J3PBI4</accession>
<feature type="domain" description="Vacuolar membrane protease C-terminal" evidence="19">
    <location>
        <begin position="768"/>
        <end position="997"/>
    </location>
</feature>
<keyword evidence="13 17" id="KW-0472">Membrane</keyword>
<proteinExistence type="inferred from homology"/>
<evidence type="ECO:0000256" key="1">
    <source>
        <dbReference type="ARBA" id="ARBA00001947"/>
    </source>
</evidence>
<dbReference type="PANTHER" id="PTHR12147:SF58">
    <property type="entry name" value="VACUOLAR MEMBRANE PROTEASE"/>
    <property type="match status" value="1"/>
</dbReference>
<dbReference type="EC" id="3.4.-.-" evidence="15"/>
<dbReference type="InterPro" id="IPR053976">
    <property type="entry name" value="PFF1_TM"/>
</dbReference>
<evidence type="ECO:0000256" key="11">
    <source>
        <dbReference type="ARBA" id="ARBA00022989"/>
    </source>
</evidence>
<keyword evidence="6 15" id="KW-0645">Protease</keyword>
<evidence type="ECO:0000256" key="12">
    <source>
        <dbReference type="ARBA" id="ARBA00023049"/>
    </source>
</evidence>
<feature type="domain" description="Vacuolar membrane protease transmembrane" evidence="20">
    <location>
        <begin position="433"/>
        <end position="737"/>
    </location>
</feature>
<evidence type="ECO:0000256" key="4">
    <source>
        <dbReference type="ARBA" id="ARBA00010918"/>
    </source>
</evidence>
<dbReference type="STRING" id="644352.J3PBI4"/>
<keyword evidence="11 17" id="KW-1133">Transmembrane helix</keyword>
<evidence type="ECO:0000259" key="20">
    <source>
        <dbReference type="Pfam" id="PF22251"/>
    </source>
</evidence>
<reference evidence="21" key="3">
    <citation type="submission" date="2010-09" db="EMBL/GenBank/DDBJ databases">
        <title>Annotation of Gaeumannomyces graminis var. tritici R3-111a-1.</title>
        <authorList>
            <consortium name="The Broad Institute Genome Sequencing Platform"/>
            <person name="Ma L.-J."/>
            <person name="Dead R."/>
            <person name="Young S.K."/>
            <person name="Zeng Q."/>
            <person name="Gargeya S."/>
            <person name="Fitzgerald M."/>
            <person name="Haas B."/>
            <person name="Abouelleil A."/>
            <person name="Alvarado L."/>
            <person name="Arachchi H.M."/>
            <person name="Berlin A."/>
            <person name="Brown A."/>
            <person name="Chapman S.B."/>
            <person name="Chen Z."/>
            <person name="Dunbar C."/>
            <person name="Freedman E."/>
            <person name="Gearin G."/>
            <person name="Gellesch M."/>
            <person name="Goldberg J."/>
            <person name="Griggs A."/>
            <person name="Gujja S."/>
            <person name="Heiman D."/>
            <person name="Howarth C."/>
            <person name="Larson L."/>
            <person name="Lui A."/>
            <person name="MacDonald P.J.P."/>
            <person name="Mehta T."/>
            <person name="Montmayeur A."/>
            <person name="Murphy C."/>
            <person name="Neiman D."/>
            <person name="Pearson M."/>
            <person name="Priest M."/>
            <person name="Roberts A."/>
            <person name="Saif S."/>
            <person name="Shea T."/>
            <person name="Shenoy N."/>
            <person name="Sisk P."/>
            <person name="Stolte C."/>
            <person name="Sykes S."/>
            <person name="Yandava C."/>
            <person name="Wortman J."/>
            <person name="Nusbaum C."/>
            <person name="Birren B."/>
        </authorList>
    </citation>
    <scope>NUCLEOTIDE SEQUENCE</scope>
    <source>
        <strain evidence="21">R3-111a-1</strain>
    </source>
</reference>
<dbReference type="Proteomes" id="UP000006039">
    <property type="component" value="Unassembled WGS sequence"/>
</dbReference>
<feature type="domain" description="Peptidase M28" evidence="18">
    <location>
        <begin position="149"/>
        <end position="325"/>
    </location>
</feature>
<keyword evidence="10 15" id="KW-0862">Zinc</keyword>
<dbReference type="Gene3D" id="3.40.630.10">
    <property type="entry name" value="Zn peptidases"/>
    <property type="match status" value="1"/>
</dbReference>
<dbReference type="Pfam" id="PF22250">
    <property type="entry name" value="PFF1_C"/>
    <property type="match status" value="1"/>
</dbReference>
<dbReference type="Pfam" id="PF04389">
    <property type="entry name" value="Peptidase_M28"/>
    <property type="match status" value="1"/>
</dbReference>
<keyword evidence="9 15" id="KW-0378">Hydrolase</keyword>
<feature type="transmembrane region" description="Helical" evidence="17">
    <location>
        <begin position="432"/>
        <end position="454"/>
    </location>
</feature>
<evidence type="ECO:0000256" key="10">
    <source>
        <dbReference type="ARBA" id="ARBA00022833"/>
    </source>
</evidence>
<dbReference type="GO" id="GO:0008235">
    <property type="term" value="F:metalloexopeptidase activity"/>
    <property type="evidence" value="ECO:0007669"/>
    <property type="project" value="InterPro"/>
</dbReference>
<evidence type="ECO:0000313" key="21">
    <source>
        <dbReference type="EMBL" id="EJT71601.1"/>
    </source>
</evidence>
<keyword evidence="5" id="KW-0926">Vacuole</keyword>
<dbReference type="GO" id="GO:0046872">
    <property type="term" value="F:metal ion binding"/>
    <property type="evidence" value="ECO:0007669"/>
    <property type="project" value="UniProtKB-KW"/>
</dbReference>
<evidence type="ECO:0000256" key="16">
    <source>
        <dbReference type="SAM" id="MobiDB-lite"/>
    </source>
</evidence>
<reference evidence="23" key="1">
    <citation type="submission" date="2010-07" db="EMBL/GenBank/DDBJ databases">
        <title>The genome sequence of Gaeumannomyces graminis var. tritici strain R3-111a-1.</title>
        <authorList>
            <consortium name="The Broad Institute Genome Sequencing Platform"/>
            <person name="Ma L.-J."/>
            <person name="Dead R."/>
            <person name="Young S."/>
            <person name="Zeng Q."/>
            <person name="Koehrsen M."/>
            <person name="Alvarado L."/>
            <person name="Berlin A."/>
            <person name="Chapman S.B."/>
            <person name="Chen Z."/>
            <person name="Freedman E."/>
            <person name="Gellesch M."/>
            <person name="Goldberg J."/>
            <person name="Griggs A."/>
            <person name="Gujja S."/>
            <person name="Heilman E.R."/>
            <person name="Heiman D."/>
            <person name="Hepburn T."/>
            <person name="Howarth C."/>
            <person name="Jen D."/>
            <person name="Larson L."/>
            <person name="Mehta T."/>
            <person name="Neiman D."/>
            <person name="Pearson M."/>
            <person name="Roberts A."/>
            <person name="Saif S."/>
            <person name="Shea T."/>
            <person name="Shenoy N."/>
            <person name="Sisk P."/>
            <person name="Stolte C."/>
            <person name="Sykes S."/>
            <person name="Walk T."/>
            <person name="White J."/>
            <person name="Yandava C."/>
            <person name="Haas B."/>
            <person name="Nusbaum C."/>
            <person name="Birren B."/>
        </authorList>
    </citation>
    <scope>NUCLEOTIDE SEQUENCE [LARGE SCALE GENOMIC DNA]</scope>
    <source>
        <strain evidence="23">R3-111a-1</strain>
    </source>
</reference>
<dbReference type="FunCoup" id="J3PBI4">
    <property type="interactions" value="4"/>
</dbReference>
<evidence type="ECO:0000256" key="15">
    <source>
        <dbReference type="RuleBase" id="RU361240"/>
    </source>
</evidence>
<dbReference type="RefSeq" id="XP_009226998.1">
    <property type="nucleotide sequence ID" value="XM_009228734.1"/>
</dbReference>
<dbReference type="GeneID" id="20351314"/>
<dbReference type="GO" id="GO:0005774">
    <property type="term" value="C:vacuolar membrane"/>
    <property type="evidence" value="ECO:0007669"/>
    <property type="project" value="UniProtKB-SubCell"/>
</dbReference>
<evidence type="ECO:0000256" key="8">
    <source>
        <dbReference type="ARBA" id="ARBA00022723"/>
    </source>
</evidence>
<dbReference type="VEuPathDB" id="FungiDB:GGTG_10856"/>
<gene>
    <name evidence="22" type="primary">20351314</name>
    <name evidence="21" type="ORF">GGTG_10856</name>
</gene>
<reference evidence="21" key="2">
    <citation type="submission" date="2010-07" db="EMBL/GenBank/DDBJ databases">
        <authorList>
            <consortium name="The Broad Institute Genome Sequencing Platform"/>
            <consortium name="Broad Institute Genome Sequencing Center for Infectious Disease"/>
            <person name="Ma L.-J."/>
            <person name="Dead R."/>
            <person name="Young S."/>
            <person name="Zeng Q."/>
            <person name="Koehrsen M."/>
            <person name="Alvarado L."/>
            <person name="Berlin A."/>
            <person name="Chapman S.B."/>
            <person name="Chen Z."/>
            <person name="Freedman E."/>
            <person name="Gellesch M."/>
            <person name="Goldberg J."/>
            <person name="Griggs A."/>
            <person name="Gujja S."/>
            <person name="Heilman E.R."/>
            <person name="Heiman D."/>
            <person name="Hepburn T."/>
            <person name="Howarth C."/>
            <person name="Jen D."/>
            <person name="Larson L."/>
            <person name="Mehta T."/>
            <person name="Neiman D."/>
            <person name="Pearson M."/>
            <person name="Roberts A."/>
            <person name="Saif S."/>
            <person name="Shea T."/>
            <person name="Shenoy N."/>
            <person name="Sisk P."/>
            <person name="Stolte C."/>
            <person name="Sykes S."/>
            <person name="Walk T."/>
            <person name="White J."/>
            <person name="Yandava C."/>
            <person name="Haas B."/>
            <person name="Nusbaum C."/>
            <person name="Birren B."/>
        </authorList>
    </citation>
    <scope>NUCLEOTIDE SEQUENCE</scope>
    <source>
        <strain evidence="21">R3-111a-1</strain>
    </source>
</reference>
<evidence type="ECO:0000256" key="17">
    <source>
        <dbReference type="SAM" id="Phobius"/>
    </source>
</evidence>
<dbReference type="PANTHER" id="PTHR12147">
    <property type="entry name" value="METALLOPEPTIDASE M28 FAMILY MEMBER"/>
    <property type="match status" value="1"/>
</dbReference>
<dbReference type="InterPro" id="IPR053975">
    <property type="entry name" value="PFF1_C"/>
</dbReference>
<dbReference type="GO" id="GO:0006508">
    <property type="term" value="P:proteolysis"/>
    <property type="evidence" value="ECO:0007669"/>
    <property type="project" value="UniProtKB-KW"/>
</dbReference>
<feature type="transmembrane region" description="Helical" evidence="17">
    <location>
        <begin position="675"/>
        <end position="695"/>
    </location>
</feature>
<evidence type="ECO:0000313" key="22">
    <source>
        <dbReference type="EnsemblFungi" id="EJT71601"/>
    </source>
</evidence>
<evidence type="ECO:0000256" key="3">
    <source>
        <dbReference type="ARBA" id="ARBA00004128"/>
    </source>
</evidence>
<dbReference type="HOGENOM" id="CLU_006412_1_0_1"/>
<evidence type="ECO:0000256" key="13">
    <source>
        <dbReference type="ARBA" id="ARBA00023136"/>
    </source>
</evidence>
<feature type="transmembrane region" description="Helical" evidence="17">
    <location>
        <begin position="715"/>
        <end position="733"/>
    </location>
</feature>
<feature type="transmembrane region" description="Helical" evidence="17">
    <location>
        <begin position="466"/>
        <end position="486"/>
    </location>
</feature>
<evidence type="ECO:0000259" key="19">
    <source>
        <dbReference type="Pfam" id="PF22250"/>
    </source>
</evidence>
<comment type="subcellular location">
    <subcellularLocation>
        <location evidence="3">Vacuole membrane</location>
        <topology evidence="3">Multi-pass membrane protein</topology>
    </subcellularLocation>
</comment>
<feature type="transmembrane region" description="Helical" evidence="17">
    <location>
        <begin position="530"/>
        <end position="551"/>
    </location>
</feature>
<evidence type="ECO:0000256" key="9">
    <source>
        <dbReference type="ARBA" id="ARBA00022801"/>
    </source>
</evidence>
<organism evidence="21">
    <name type="scientific">Gaeumannomyces tritici (strain R3-111a-1)</name>
    <name type="common">Wheat and barley take-all root rot fungus</name>
    <name type="synonym">Gaeumannomyces graminis var. tritici</name>
    <dbReference type="NCBI Taxonomy" id="644352"/>
    <lineage>
        <taxon>Eukaryota</taxon>
        <taxon>Fungi</taxon>
        <taxon>Dikarya</taxon>
        <taxon>Ascomycota</taxon>
        <taxon>Pezizomycotina</taxon>
        <taxon>Sordariomycetes</taxon>
        <taxon>Sordariomycetidae</taxon>
        <taxon>Magnaporthales</taxon>
        <taxon>Magnaporthaceae</taxon>
        <taxon>Gaeumannomyces</taxon>
    </lineage>
</organism>
<keyword evidence="8 15" id="KW-0479">Metal-binding</keyword>
<dbReference type="Pfam" id="PF22251">
    <property type="entry name" value="PFF1_TM"/>
    <property type="match status" value="1"/>
</dbReference>
<dbReference type="InterPro" id="IPR007484">
    <property type="entry name" value="Peptidase_M28"/>
</dbReference>
<feature type="transmembrane region" description="Helical" evidence="17">
    <location>
        <begin position="498"/>
        <end position="518"/>
    </location>
</feature>
<sequence length="1004" mass="110664">MANPFAFKSAQVTFWTTAVYLALLIPLVLINEGVPPVNPDGSLFLDRGLNITEAWADLQEITQYFHHQNSRENDDVRDYLLRRMKQIVHENEAQGQTTIFNDLSSNLTFNHYGIPVHYQGNNLYVYIRGQDDVEGEWWHDATAGKPVGKGGVLVNAHFDSVATAYGATDDGMGVATVLQMIRYFTTPGNQPRRGIIALLNNAEEPGLLGAAAFGQSPLLPFIHTFLNLEGAGAGGRCVLFRTTDQEVTSAFANVQSPFGSVIGSDGFKLGLIRSGTDYSVWHDIFGQRGLDLSFFRPRALYHTNQDDARHASRRSLWQMMANSATTLINLSAETGSDYVGERPDGAKDKVPNGSPSDGVWFDLFGSSFVLFSLRGMFAWSLTILIVGPLTLFLMFYLVHAKDKGYIFSSKLTSASDGPDGAESIQLGGWKGLFRFPVALAVSGALVVGSALLLKKMNPFIIYSSEYAVWAMMMSLFYIVFWAIMRGASIMRPSALHRLYTHLWLFFLGWVVLVAVTVLEDRRQIASGYMFVFWESQVFLSTLLAVCDLFSLPKKADIARGLEEEDQIRDHLNAVPHADDLISPSPGEAASQREEGRGHGDSEEDDQEPATEETPLFRKSHGGKLDTSLFRRGYRRSLSAMIDTSKAGQDGEQIRQHDELYGKEQFWSGEMVSSTWLLQFLLLGPFLIILAAQIGLLATSAVSQTGVDGSNQLTPFLVIAILSIVLLTPLSPFIHRVSKHLPLLLLAVFSGTLIYNLTASPFSPMAPYKIFFKQTIDLETGVTAVRISGIEHYLHDIIADIPSAAGQAIECGPSISRRDLADCVYDATKVPPRPAYGSGNDSLELAPNMPPTTDYYKKLLDVRISDRYYAAAAAGKRVGRTSARIHINAVNTRVVELRFPAEGPVIRSVSVVGAEPWDARFGAFPEEGARLVRLWRRDWDRGWAVDLTWDGDRGLDGDAVALWSDANEAADAMPAFREVVMYAPPWVAVSKASPGLVEGKKAFKI</sequence>
<evidence type="ECO:0000256" key="7">
    <source>
        <dbReference type="ARBA" id="ARBA00022692"/>
    </source>
</evidence>
<dbReference type="SUPFAM" id="SSF53187">
    <property type="entry name" value="Zn-dependent exopeptidases"/>
    <property type="match status" value="1"/>
</dbReference>
<evidence type="ECO:0000259" key="18">
    <source>
        <dbReference type="Pfam" id="PF04389"/>
    </source>
</evidence>
<evidence type="ECO:0000256" key="6">
    <source>
        <dbReference type="ARBA" id="ARBA00022670"/>
    </source>
</evidence>
<name>J3PBI4_GAET3</name>
<evidence type="ECO:0000256" key="5">
    <source>
        <dbReference type="ARBA" id="ARBA00022554"/>
    </source>
</evidence>
<evidence type="ECO:0000256" key="14">
    <source>
        <dbReference type="ARBA" id="ARBA00023180"/>
    </source>
</evidence>
<feature type="compositionally biased region" description="Basic and acidic residues" evidence="16">
    <location>
        <begin position="590"/>
        <end position="600"/>
    </location>
</feature>
<dbReference type="EnsemblFungi" id="EJT71601">
    <property type="protein sequence ID" value="EJT71601"/>
    <property type="gene ID" value="GGTG_10856"/>
</dbReference>
<dbReference type="OrthoDB" id="76293at2759"/>
<comment type="function">
    <text evidence="2">May be involved in vacuolar sorting and osmoregulation.</text>
</comment>